<keyword evidence="2" id="KW-0408">Iron</keyword>
<accession>A0A0S4KTM5</accession>
<proteinExistence type="predicted"/>
<gene>
    <name evidence="5" type="ORF">NITINOP_2832</name>
</gene>
<evidence type="ECO:0000259" key="4">
    <source>
        <dbReference type="PROSITE" id="PS51918"/>
    </source>
</evidence>
<dbReference type="SUPFAM" id="SSF102114">
    <property type="entry name" value="Radical SAM enzymes"/>
    <property type="match status" value="1"/>
</dbReference>
<dbReference type="InterPro" id="IPR006638">
    <property type="entry name" value="Elp3/MiaA/NifB-like_rSAM"/>
</dbReference>
<sequence length="337" mass="37796">MRVIANPPNPYESRHRDLLEPAGPAALTVYDDATREILSRNESPDLPFRWSVNPYRGCFHACAYCYARPSHEYWGFGAGTDFDSKIVIKKDAPRLLRRAFDKSSWRGELIVFSGNTDCYQPLEAVYGLTRACLAVCAEYRNPVGIITKGALVLRDLDLLRCLNEKAWLRVYISIPFASDAIARKVEPHAPSISKRFETVRTLAGEGIVVGVSLAPIIPGLNERDIPELLERARGAGARTAFATLLRLSGNVETVFLERMSELFPDRVGKIVNRLRDVRGGSLNESEFFKRQAGTGVYWEMIERLFDVARRRAGFSDDDSGSIPDTFRRPGCEQGCLF</sequence>
<dbReference type="InterPro" id="IPR007197">
    <property type="entry name" value="rSAM"/>
</dbReference>
<keyword evidence="6" id="KW-1185">Reference proteome</keyword>
<reference evidence="6" key="1">
    <citation type="submission" date="2015-09" db="EMBL/GenBank/DDBJ databases">
        <authorList>
            <person name="Daims H."/>
        </authorList>
    </citation>
    <scope>NUCLEOTIDE SEQUENCE [LARGE SCALE GENOMIC DNA]</scope>
</reference>
<evidence type="ECO:0000313" key="6">
    <source>
        <dbReference type="Proteomes" id="UP000066284"/>
    </source>
</evidence>
<dbReference type="PANTHER" id="PTHR43432">
    <property type="entry name" value="SLR0285 PROTEIN"/>
    <property type="match status" value="1"/>
</dbReference>
<dbReference type="Gene3D" id="3.80.30.30">
    <property type="match status" value="1"/>
</dbReference>
<dbReference type="InterPro" id="IPR040086">
    <property type="entry name" value="MJ0683-like"/>
</dbReference>
<protein>
    <recommendedName>
        <fullName evidence="4">Radical SAM core domain-containing protein</fullName>
    </recommendedName>
</protein>
<feature type="domain" description="Radical SAM core" evidence="4">
    <location>
        <begin position="44"/>
        <end position="281"/>
    </location>
</feature>
<dbReference type="PROSITE" id="PS51918">
    <property type="entry name" value="RADICAL_SAM"/>
    <property type="match status" value="1"/>
</dbReference>
<name>A0A0S4KTM5_9BACT</name>
<dbReference type="Proteomes" id="UP000066284">
    <property type="component" value="Chromosome 1"/>
</dbReference>
<evidence type="ECO:0000256" key="2">
    <source>
        <dbReference type="ARBA" id="ARBA00023004"/>
    </source>
</evidence>
<dbReference type="GO" id="GO:0051536">
    <property type="term" value="F:iron-sulfur cluster binding"/>
    <property type="evidence" value="ECO:0007669"/>
    <property type="project" value="UniProtKB-KW"/>
</dbReference>
<evidence type="ECO:0000256" key="1">
    <source>
        <dbReference type="ARBA" id="ARBA00022723"/>
    </source>
</evidence>
<dbReference type="KEGG" id="nio:NITINOP_2832"/>
<dbReference type="OrthoDB" id="9785699at2"/>
<dbReference type="InterPro" id="IPR058240">
    <property type="entry name" value="rSAM_sf"/>
</dbReference>
<dbReference type="Pfam" id="PF04055">
    <property type="entry name" value="Radical_SAM"/>
    <property type="match status" value="1"/>
</dbReference>
<dbReference type="SFLD" id="SFLDS00029">
    <property type="entry name" value="Radical_SAM"/>
    <property type="match status" value="1"/>
</dbReference>
<keyword evidence="1" id="KW-0479">Metal-binding</keyword>
<dbReference type="PANTHER" id="PTHR43432:SF3">
    <property type="entry name" value="SLR0285 PROTEIN"/>
    <property type="match status" value="1"/>
</dbReference>
<evidence type="ECO:0000313" key="5">
    <source>
        <dbReference type="EMBL" id="CUQ67804.1"/>
    </source>
</evidence>
<keyword evidence="3" id="KW-0411">Iron-sulfur</keyword>
<dbReference type="RefSeq" id="WP_062486696.1">
    <property type="nucleotide sequence ID" value="NZ_LN885086.1"/>
</dbReference>
<organism evidence="5 6">
    <name type="scientific">Candidatus Nitrospira inopinata</name>
    <dbReference type="NCBI Taxonomy" id="1715989"/>
    <lineage>
        <taxon>Bacteria</taxon>
        <taxon>Pseudomonadati</taxon>
        <taxon>Nitrospirota</taxon>
        <taxon>Nitrospiria</taxon>
        <taxon>Nitrospirales</taxon>
        <taxon>Nitrospiraceae</taxon>
        <taxon>Nitrospira</taxon>
    </lineage>
</organism>
<dbReference type="SFLD" id="SFLDG01084">
    <property type="entry name" value="Uncharacterised_Radical_SAM_Su"/>
    <property type="match status" value="1"/>
</dbReference>
<dbReference type="AlphaFoldDB" id="A0A0S4KTM5"/>
<evidence type="ECO:0000256" key="3">
    <source>
        <dbReference type="ARBA" id="ARBA00023014"/>
    </source>
</evidence>
<dbReference type="GO" id="GO:0003824">
    <property type="term" value="F:catalytic activity"/>
    <property type="evidence" value="ECO:0007669"/>
    <property type="project" value="InterPro"/>
</dbReference>
<dbReference type="NCBIfam" id="NF033668">
    <property type="entry name" value="rSAM_PA0069"/>
    <property type="match status" value="1"/>
</dbReference>
<dbReference type="SMART" id="SM00729">
    <property type="entry name" value="Elp3"/>
    <property type="match status" value="1"/>
</dbReference>
<dbReference type="GO" id="GO:0046872">
    <property type="term" value="F:metal ion binding"/>
    <property type="evidence" value="ECO:0007669"/>
    <property type="project" value="UniProtKB-KW"/>
</dbReference>
<dbReference type="EMBL" id="LN885086">
    <property type="protein sequence ID" value="CUQ67804.1"/>
    <property type="molecule type" value="Genomic_DNA"/>
</dbReference>